<accession>B7K6J1</accession>
<organism evidence="1 2">
    <name type="scientific">Rippkaea orientalis (strain PCC 8801 / RF-1)</name>
    <name type="common">Cyanothece sp. (strain PCC 8801)</name>
    <dbReference type="NCBI Taxonomy" id="41431"/>
    <lineage>
        <taxon>Bacteria</taxon>
        <taxon>Bacillati</taxon>
        <taxon>Cyanobacteriota</taxon>
        <taxon>Cyanophyceae</taxon>
        <taxon>Oscillatoriophycideae</taxon>
        <taxon>Chroococcales</taxon>
        <taxon>Aphanothecaceae</taxon>
        <taxon>Rippkaea</taxon>
        <taxon>Rippkaea orientalis</taxon>
    </lineage>
</organism>
<dbReference type="PANTHER" id="PTHR35841:SF1">
    <property type="entry name" value="PHOSPHONATES-BINDING PERIPLASMIC PROTEIN"/>
    <property type="match status" value="1"/>
</dbReference>
<dbReference type="PANTHER" id="PTHR35841">
    <property type="entry name" value="PHOSPHONATES-BINDING PERIPLASMIC PROTEIN"/>
    <property type="match status" value="1"/>
</dbReference>
<evidence type="ECO:0008006" key="3">
    <source>
        <dbReference type="Google" id="ProtNLM"/>
    </source>
</evidence>
<dbReference type="HOGENOM" id="CLU_952366_0_0_3"/>
<dbReference type="Gene3D" id="3.40.190.10">
    <property type="entry name" value="Periplasmic binding protein-like II"/>
    <property type="match status" value="2"/>
</dbReference>
<evidence type="ECO:0000313" key="2">
    <source>
        <dbReference type="Proteomes" id="UP000008204"/>
    </source>
</evidence>
<dbReference type="Proteomes" id="UP000008204">
    <property type="component" value="Plasmid pP880101"/>
</dbReference>
<protein>
    <recommendedName>
        <fullName evidence="3">Phosphonate ABC transporter, periplasmic phosphonate-binding protein</fullName>
    </recommendedName>
</protein>
<sequence>MKLSRRLFLITLVVQACQNRSLKGEPLVIGTVSYNEGNEVLNQYESFKHYLEQQTRSLVELEPAFNEKKALERIRSQAWSLVFAPPGLATIAMTKYQYIPLLPLDGISNLRSVIVVRQDSSFQDLKSLSNQTIALGEIGSATGYYWPIFNLYGLTLGQILFLSTPKSILESVAQGGAAAGALSLEQFKTYQTQFPLGTFRILFTDVHNVPPGVVLIVSTIPPQRRQEILQILNDTPSAIANEAGFVPNSPVPDYQYMISVVERVRAIFPETPPDLNNKNIRLFLSS</sequence>
<proteinExistence type="predicted"/>
<dbReference type="AlphaFoldDB" id="B7K6J1"/>
<dbReference type="PROSITE" id="PS51257">
    <property type="entry name" value="PROKAR_LIPOPROTEIN"/>
    <property type="match status" value="1"/>
</dbReference>
<dbReference type="KEGG" id="cyp:PCC8801_4501"/>
<geneLocation type="plasmid" evidence="1 2">
    <name>pP880101</name>
</geneLocation>
<gene>
    <name evidence="1" type="ordered locus">PCC8801_4501</name>
</gene>
<reference evidence="2" key="1">
    <citation type="journal article" date="2011" name="MBio">
        <title>Novel metabolic attributes of the genus Cyanothece, comprising a group of unicellular nitrogen-fixing Cyanobacteria.</title>
        <authorList>
            <person name="Bandyopadhyay A."/>
            <person name="Elvitigala T."/>
            <person name="Welsh E."/>
            <person name="Stockel J."/>
            <person name="Liberton M."/>
            <person name="Min H."/>
            <person name="Sherman L.A."/>
            <person name="Pakrasi H.B."/>
        </authorList>
    </citation>
    <scope>NUCLEOTIDE SEQUENCE [LARGE SCALE GENOMIC DNA]</scope>
    <source>
        <strain evidence="2">PCC 8801</strain>
        <plasmid evidence="2">pP880101</plasmid>
    </source>
</reference>
<keyword evidence="2" id="KW-1185">Reference proteome</keyword>
<dbReference type="Pfam" id="PF12974">
    <property type="entry name" value="Phosphonate-bd"/>
    <property type="match status" value="1"/>
</dbReference>
<dbReference type="OrthoDB" id="480969at2"/>
<name>B7K6J1_RIPO1</name>
<evidence type="ECO:0000313" key="1">
    <source>
        <dbReference type="EMBL" id="ACK68413.1"/>
    </source>
</evidence>
<dbReference type="RefSeq" id="WP_012593046.1">
    <property type="nucleotide sequence ID" value="NC_011721.1"/>
</dbReference>
<dbReference type="SUPFAM" id="SSF53850">
    <property type="entry name" value="Periplasmic binding protein-like II"/>
    <property type="match status" value="1"/>
</dbReference>
<keyword evidence="1" id="KW-0614">Plasmid</keyword>
<dbReference type="EMBL" id="CP001288">
    <property type="protein sequence ID" value="ACK68413.1"/>
    <property type="molecule type" value="Genomic_DNA"/>
</dbReference>